<dbReference type="EMBL" id="CDSF01000133">
    <property type="protein sequence ID" value="CEP02746.1"/>
    <property type="molecule type" value="Genomic_DNA"/>
</dbReference>
<dbReference type="GO" id="GO:0071011">
    <property type="term" value="C:precatalytic spliceosome"/>
    <property type="evidence" value="ECO:0007669"/>
    <property type="project" value="TreeGrafter"/>
</dbReference>
<organism evidence="8 9">
    <name type="scientific">Plasmodiophora brassicae</name>
    <name type="common">Clubroot disease agent</name>
    <dbReference type="NCBI Taxonomy" id="37360"/>
    <lineage>
        <taxon>Eukaryota</taxon>
        <taxon>Sar</taxon>
        <taxon>Rhizaria</taxon>
        <taxon>Endomyxa</taxon>
        <taxon>Phytomyxea</taxon>
        <taxon>Plasmodiophorida</taxon>
        <taxon>Plasmodiophoridae</taxon>
        <taxon>Plasmodiophora</taxon>
    </lineage>
</organism>
<dbReference type="InterPro" id="IPR034143">
    <property type="entry name" value="snRNP70_RRM"/>
</dbReference>
<dbReference type="STRING" id="37360.A0A0G4J662"/>
<evidence type="ECO:0000256" key="4">
    <source>
        <dbReference type="ARBA" id="ARBA00023274"/>
    </source>
</evidence>
<dbReference type="PANTHER" id="PTHR13952">
    <property type="entry name" value="U1 SMALL NUCLEAR RIBONUCLEOPROTEIN 70 KD"/>
    <property type="match status" value="1"/>
</dbReference>
<dbReference type="FunFam" id="3.30.70.330:FF:000132">
    <property type="entry name" value="Small nuclear ribonucleoprotein U11/U12 subunit 35"/>
    <property type="match status" value="1"/>
</dbReference>
<feature type="compositionally biased region" description="Basic and acidic residues" evidence="6">
    <location>
        <begin position="211"/>
        <end position="223"/>
    </location>
</feature>
<proteinExistence type="predicted"/>
<evidence type="ECO:0000256" key="1">
    <source>
        <dbReference type="ARBA" id="ARBA00004123"/>
    </source>
</evidence>
<dbReference type="Pfam" id="PF00076">
    <property type="entry name" value="RRM_1"/>
    <property type="match status" value="1"/>
</dbReference>
<evidence type="ECO:0000256" key="2">
    <source>
        <dbReference type="ARBA" id="ARBA00022884"/>
    </source>
</evidence>
<protein>
    <recommendedName>
        <fullName evidence="7">RRM domain-containing protein</fullName>
    </recommendedName>
</protein>
<reference evidence="8 9" key="1">
    <citation type="submission" date="2015-02" db="EMBL/GenBank/DDBJ databases">
        <authorList>
            <person name="Chooi Y.-H."/>
        </authorList>
    </citation>
    <scope>NUCLEOTIDE SEQUENCE [LARGE SCALE GENOMIC DNA]</scope>
    <source>
        <strain evidence="8">E3</strain>
    </source>
</reference>
<evidence type="ECO:0000256" key="5">
    <source>
        <dbReference type="PROSITE-ProRule" id="PRU00176"/>
    </source>
</evidence>
<keyword evidence="2 5" id="KW-0694">RNA-binding</keyword>
<comment type="subcellular location">
    <subcellularLocation>
        <location evidence="1">Nucleus</location>
    </subcellularLocation>
</comment>
<dbReference type="SUPFAM" id="SSF54928">
    <property type="entry name" value="RNA-binding domain, RBD"/>
    <property type="match status" value="1"/>
</dbReference>
<evidence type="ECO:0000256" key="6">
    <source>
        <dbReference type="SAM" id="MobiDB-lite"/>
    </source>
</evidence>
<feature type="region of interest" description="Disordered" evidence="6">
    <location>
        <begin position="13"/>
        <end position="92"/>
    </location>
</feature>
<keyword evidence="4" id="KW-0687">Ribonucleoprotein</keyword>
<dbReference type="Pfam" id="PF12220">
    <property type="entry name" value="U1snRNP70_N"/>
    <property type="match status" value="1"/>
</dbReference>
<dbReference type="InterPro" id="IPR051183">
    <property type="entry name" value="U1_U11-U12_snRNP_70-35kDa"/>
</dbReference>
<dbReference type="OrthoDB" id="4207594at2759"/>
<dbReference type="PROSITE" id="PS50102">
    <property type="entry name" value="RRM"/>
    <property type="match status" value="1"/>
</dbReference>
<evidence type="ECO:0000313" key="9">
    <source>
        <dbReference type="Proteomes" id="UP000039324"/>
    </source>
</evidence>
<dbReference type="GO" id="GO:0000398">
    <property type="term" value="P:mRNA splicing, via spliceosome"/>
    <property type="evidence" value="ECO:0007669"/>
    <property type="project" value="TreeGrafter"/>
</dbReference>
<gene>
    <name evidence="8" type="ORF">PBRA_002713</name>
</gene>
<evidence type="ECO:0000313" key="8">
    <source>
        <dbReference type="EMBL" id="CEP02746.1"/>
    </source>
</evidence>
<dbReference type="InterPro" id="IPR035979">
    <property type="entry name" value="RBD_domain_sf"/>
</dbReference>
<feature type="region of interest" description="Disordered" evidence="6">
    <location>
        <begin position="176"/>
        <end position="347"/>
    </location>
</feature>
<dbReference type="InterPro" id="IPR012677">
    <property type="entry name" value="Nucleotide-bd_a/b_plait_sf"/>
</dbReference>
<feature type="domain" description="RRM" evidence="7">
    <location>
        <begin position="98"/>
        <end position="176"/>
    </location>
</feature>
<dbReference type="AlphaFoldDB" id="A0A0G4J662"/>
<evidence type="ECO:0000259" key="7">
    <source>
        <dbReference type="PROSITE" id="PS50102"/>
    </source>
</evidence>
<dbReference type="Proteomes" id="UP000039324">
    <property type="component" value="Unassembled WGS sequence"/>
</dbReference>
<dbReference type="InterPro" id="IPR022023">
    <property type="entry name" value="U1snRNP70_N"/>
</dbReference>
<dbReference type="GO" id="GO:0071004">
    <property type="term" value="C:U2-type prespliceosome"/>
    <property type="evidence" value="ECO:0007669"/>
    <property type="project" value="TreeGrafter"/>
</dbReference>
<name>A0A0G4J662_PLABS</name>
<dbReference type="InterPro" id="IPR000504">
    <property type="entry name" value="RRM_dom"/>
</dbReference>
<dbReference type="SMART" id="SM00360">
    <property type="entry name" value="RRM"/>
    <property type="match status" value="1"/>
</dbReference>
<dbReference type="CDD" id="cd12236">
    <property type="entry name" value="RRM_snRNP70"/>
    <property type="match status" value="1"/>
</dbReference>
<dbReference type="GO" id="GO:0030619">
    <property type="term" value="F:U1 snRNA binding"/>
    <property type="evidence" value="ECO:0007669"/>
    <property type="project" value="InterPro"/>
</dbReference>
<sequence length="347" mass="39456">MAHYMPPHMLALFAPRPPLPYQEPLEPKRGRPLTGLAAFKSSFQDPATLPPLVKHETAPEKRARRAKKQAAKTAARIASQAKRWNPQENPNATEDAYKTLFITRLDYNVTEDQLKKELSNCGPVKSVHIVKDQKTSKPRGYAFVEFEHEKDLKHAYKAMDGKKLLNRRVTVDVERGRTVPNWKPRRLGGGLGSTRKTKEKKQKGAGAPAPLRREESRGQDRSARSGGYESRSGYRPEHGRGGEGRGYSDRGPGRSDDRYRDGRDRDRHRDYERDRDRSRGHSYRDDKPSYRRSSHEDDDRSRRDDRRSSHGDDRRNSSSYGGADRRPPSSGLPSNGPPLPPQSQIFG</sequence>
<keyword evidence="3" id="KW-0539">Nucleus</keyword>
<feature type="compositionally biased region" description="Low complexity" evidence="6">
    <location>
        <begin position="71"/>
        <end position="82"/>
    </location>
</feature>
<dbReference type="GO" id="GO:0003729">
    <property type="term" value="F:mRNA binding"/>
    <property type="evidence" value="ECO:0007669"/>
    <property type="project" value="TreeGrafter"/>
</dbReference>
<keyword evidence="9" id="KW-1185">Reference proteome</keyword>
<dbReference type="OMA" id="GRTTKGW"/>
<accession>A0A0G4J662</accession>
<dbReference type="GO" id="GO:0005685">
    <property type="term" value="C:U1 snRNP"/>
    <property type="evidence" value="ECO:0007669"/>
    <property type="project" value="TreeGrafter"/>
</dbReference>
<dbReference type="PANTHER" id="PTHR13952:SF5">
    <property type="entry name" value="U1 SMALL NUCLEAR RIBONUCLEOPROTEIN 70 KDA"/>
    <property type="match status" value="1"/>
</dbReference>
<dbReference type="Gene3D" id="3.30.70.330">
    <property type="match status" value="1"/>
</dbReference>
<feature type="compositionally biased region" description="Basic and acidic residues" evidence="6">
    <location>
        <begin position="232"/>
        <end position="316"/>
    </location>
</feature>
<evidence type="ECO:0000256" key="3">
    <source>
        <dbReference type="ARBA" id="ARBA00023242"/>
    </source>
</evidence>